<dbReference type="Gene3D" id="1.10.10.10">
    <property type="entry name" value="Winged helix-like DNA-binding domain superfamily/Winged helix DNA-binding domain"/>
    <property type="match status" value="1"/>
</dbReference>
<evidence type="ECO:0000313" key="2">
    <source>
        <dbReference type="Proteomes" id="UP000222310"/>
    </source>
</evidence>
<dbReference type="Proteomes" id="UP000222310">
    <property type="component" value="Unassembled WGS sequence"/>
</dbReference>
<dbReference type="GeneID" id="57092847"/>
<protein>
    <recommendedName>
        <fullName evidence="3">DUF433 domain-containing protein</fullName>
    </recommendedName>
</protein>
<dbReference type="InterPro" id="IPR036388">
    <property type="entry name" value="WH-like_DNA-bd_sf"/>
</dbReference>
<dbReference type="InterPro" id="IPR007367">
    <property type="entry name" value="DUF433"/>
</dbReference>
<accession>A0A9Q5ZHA4</accession>
<proteinExistence type="predicted"/>
<dbReference type="SUPFAM" id="SSF46689">
    <property type="entry name" value="Homeodomain-like"/>
    <property type="match status" value="1"/>
</dbReference>
<dbReference type="AlphaFoldDB" id="A0A9Q5ZHA4"/>
<sequence length="108" mass="12578">MNTRLVDSLVQIIESLTPKERIFLQQRLSRQPIQVTVGVCGGQPRIRNTRIPVWTLVAFRQQGADEEELLRNYPTLTHDDLKAAWIYYEQHQEQLDRAIITFAEDDDG</sequence>
<dbReference type="PANTHER" id="PTHR34849:SF4">
    <property type="entry name" value="SLR1209 PROTEIN"/>
    <property type="match status" value="1"/>
</dbReference>
<dbReference type="PANTHER" id="PTHR34849">
    <property type="entry name" value="SSL5025 PROTEIN"/>
    <property type="match status" value="1"/>
</dbReference>
<gene>
    <name evidence="1" type="ORF">VF08_00395</name>
</gene>
<dbReference type="InterPro" id="IPR009057">
    <property type="entry name" value="Homeodomain-like_sf"/>
</dbReference>
<dbReference type="EMBL" id="LAHD01000001">
    <property type="protein sequence ID" value="PHK07461.1"/>
    <property type="molecule type" value="Genomic_DNA"/>
</dbReference>
<evidence type="ECO:0000313" key="1">
    <source>
        <dbReference type="EMBL" id="PHK07461.1"/>
    </source>
</evidence>
<organism evidence="1 2">
    <name type="scientific">Nostoc linckia z8</name>
    <dbReference type="NCBI Taxonomy" id="1628746"/>
    <lineage>
        <taxon>Bacteria</taxon>
        <taxon>Bacillati</taxon>
        <taxon>Cyanobacteriota</taxon>
        <taxon>Cyanophyceae</taxon>
        <taxon>Nostocales</taxon>
        <taxon>Nostocaceae</taxon>
        <taxon>Nostoc</taxon>
    </lineage>
</organism>
<reference evidence="1 2" key="1">
    <citation type="submission" date="2015-02" db="EMBL/GenBank/DDBJ databases">
        <title>Nostoc linckia genome annotation.</title>
        <authorList>
            <person name="Zhou Z."/>
        </authorList>
    </citation>
    <scope>NUCLEOTIDE SEQUENCE [LARGE SCALE GENOMIC DNA]</scope>
    <source>
        <strain evidence="2">z8</strain>
    </source>
</reference>
<name>A0A9Q5ZHA4_NOSLI</name>
<evidence type="ECO:0008006" key="3">
    <source>
        <dbReference type="Google" id="ProtNLM"/>
    </source>
</evidence>
<dbReference type="Pfam" id="PF04255">
    <property type="entry name" value="DUF433"/>
    <property type="match status" value="1"/>
</dbReference>
<dbReference type="RefSeq" id="WP_099069794.1">
    <property type="nucleotide sequence ID" value="NZ_LAHD01000001.1"/>
</dbReference>
<comment type="caution">
    <text evidence="1">The sequence shown here is derived from an EMBL/GenBank/DDBJ whole genome shotgun (WGS) entry which is preliminary data.</text>
</comment>